<organism evidence="1 2">
    <name type="scientific">Candidatus Clostridium helianthi</name>
    <dbReference type="NCBI Taxonomy" id="3381660"/>
    <lineage>
        <taxon>Bacteria</taxon>
        <taxon>Bacillati</taxon>
        <taxon>Bacillota</taxon>
        <taxon>Clostridia</taxon>
        <taxon>Eubacteriales</taxon>
        <taxon>Clostridiaceae</taxon>
        <taxon>Clostridium</taxon>
    </lineage>
</organism>
<evidence type="ECO:0000313" key="1">
    <source>
        <dbReference type="EMBL" id="MFL0166734.1"/>
    </source>
</evidence>
<name>A0ABW8SAA4_9CLOT</name>
<dbReference type="RefSeq" id="WP_406761886.1">
    <property type="nucleotide sequence ID" value="NZ_JBJIAB010000023.1"/>
</dbReference>
<gene>
    <name evidence="1" type="ORF">ACJDTP_16835</name>
</gene>
<evidence type="ECO:0000313" key="2">
    <source>
        <dbReference type="Proteomes" id="UP001623600"/>
    </source>
</evidence>
<reference evidence="1 2" key="1">
    <citation type="submission" date="2024-11" db="EMBL/GenBank/DDBJ databases">
        <authorList>
            <person name="Heng Y.C."/>
            <person name="Lim A.C.H."/>
            <person name="Lee J.K.Y."/>
            <person name="Kittelmann S."/>
        </authorList>
    </citation>
    <scope>NUCLEOTIDE SEQUENCE [LARGE SCALE GENOMIC DNA]</scope>
    <source>
        <strain evidence="1 2">WILCCON 0112</strain>
    </source>
</reference>
<sequence length="89" mass="10457">MNYEDKIKEVFGDMDIDFLEPYEEEALLVIENQFLNEKVRYRGNSELEAFKKYKAIPHNNKCVIKAKVVLTAVGSIPMIIEYEEIEKIK</sequence>
<protein>
    <submittedName>
        <fullName evidence="1">Uncharacterized protein</fullName>
    </submittedName>
</protein>
<keyword evidence="2" id="KW-1185">Reference proteome</keyword>
<dbReference type="EMBL" id="JBJIAB010000023">
    <property type="protein sequence ID" value="MFL0166734.1"/>
    <property type="molecule type" value="Genomic_DNA"/>
</dbReference>
<proteinExistence type="predicted"/>
<accession>A0ABW8SAA4</accession>
<comment type="caution">
    <text evidence="1">The sequence shown here is derived from an EMBL/GenBank/DDBJ whole genome shotgun (WGS) entry which is preliminary data.</text>
</comment>
<dbReference type="Proteomes" id="UP001623600">
    <property type="component" value="Unassembled WGS sequence"/>
</dbReference>